<gene>
    <name evidence="1" type="ORF">AVEN_110643_1</name>
</gene>
<evidence type="ECO:0000313" key="2">
    <source>
        <dbReference type="Proteomes" id="UP000499080"/>
    </source>
</evidence>
<name>A0A4Y2AVY4_ARAVE</name>
<comment type="caution">
    <text evidence="1">The sequence shown here is derived from an EMBL/GenBank/DDBJ whole genome shotgun (WGS) entry which is preliminary data.</text>
</comment>
<protein>
    <submittedName>
        <fullName evidence="1">Uncharacterized protein</fullName>
    </submittedName>
</protein>
<sequence>MCASIKVPRSGGSNIYCKCSCSMLALQYHLTSEYDVFDQAYLNDSVPSLSTPSLPEISKRCSENTQYTLIIGFSFFLLSTRMMMTRFGVVCKFRHGENDLNIVLVIRLWFEITEFRS</sequence>
<evidence type="ECO:0000313" key="1">
    <source>
        <dbReference type="EMBL" id="GBL83325.1"/>
    </source>
</evidence>
<dbReference type="EMBL" id="BGPR01000032">
    <property type="protein sequence ID" value="GBL83325.1"/>
    <property type="molecule type" value="Genomic_DNA"/>
</dbReference>
<organism evidence="1 2">
    <name type="scientific">Araneus ventricosus</name>
    <name type="common">Orbweaver spider</name>
    <name type="synonym">Epeira ventricosa</name>
    <dbReference type="NCBI Taxonomy" id="182803"/>
    <lineage>
        <taxon>Eukaryota</taxon>
        <taxon>Metazoa</taxon>
        <taxon>Ecdysozoa</taxon>
        <taxon>Arthropoda</taxon>
        <taxon>Chelicerata</taxon>
        <taxon>Arachnida</taxon>
        <taxon>Araneae</taxon>
        <taxon>Araneomorphae</taxon>
        <taxon>Entelegynae</taxon>
        <taxon>Araneoidea</taxon>
        <taxon>Araneidae</taxon>
        <taxon>Araneus</taxon>
    </lineage>
</organism>
<accession>A0A4Y2AVY4</accession>
<proteinExistence type="predicted"/>
<keyword evidence="2" id="KW-1185">Reference proteome</keyword>
<dbReference type="AlphaFoldDB" id="A0A4Y2AVY4"/>
<reference evidence="1 2" key="1">
    <citation type="journal article" date="2019" name="Sci. Rep.">
        <title>Orb-weaving spider Araneus ventricosus genome elucidates the spidroin gene catalogue.</title>
        <authorList>
            <person name="Kono N."/>
            <person name="Nakamura H."/>
            <person name="Ohtoshi R."/>
            <person name="Moran D.A.P."/>
            <person name="Shinohara A."/>
            <person name="Yoshida Y."/>
            <person name="Fujiwara M."/>
            <person name="Mori M."/>
            <person name="Tomita M."/>
            <person name="Arakawa K."/>
        </authorList>
    </citation>
    <scope>NUCLEOTIDE SEQUENCE [LARGE SCALE GENOMIC DNA]</scope>
</reference>
<dbReference type="Proteomes" id="UP000499080">
    <property type="component" value="Unassembled WGS sequence"/>
</dbReference>